<gene>
    <name evidence="2" type="ORF">FHG71_16085</name>
</gene>
<dbReference type="OrthoDB" id="7190664at2"/>
<dbReference type="AlphaFoldDB" id="A0A5C4N7T0"/>
<sequence>MSSKMPPIPPGNQSDKGPVSEAHPEDHGQNVGNAQKANPDKIGQAGNSKVNTTHQGYQQDR</sequence>
<dbReference type="RefSeq" id="WP_139082724.1">
    <property type="nucleotide sequence ID" value="NZ_VDFV01000030.1"/>
</dbReference>
<evidence type="ECO:0000313" key="2">
    <source>
        <dbReference type="EMBL" id="TNC66847.1"/>
    </source>
</evidence>
<feature type="region of interest" description="Disordered" evidence="1">
    <location>
        <begin position="1"/>
        <end position="61"/>
    </location>
</feature>
<dbReference type="EMBL" id="VDFV01000030">
    <property type="protein sequence ID" value="TNC66847.1"/>
    <property type="molecule type" value="Genomic_DNA"/>
</dbReference>
<reference evidence="2 3" key="1">
    <citation type="submission" date="2019-06" db="EMBL/GenBank/DDBJ databases">
        <authorList>
            <person name="Jiang L."/>
        </authorList>
    </citation>
    <scope>NUCLEOTIDE SEQUENCE [LARGE SCALE GENOMIC DNA]</scope>
    <source>
        <strain evidence="2 3">YIM 48858</strain>
    </source>
</reference>
<keyword evidence="3" id="KW-1185">Reference proteome</keyword>
<dbReference type="Proteomes" id="UP000305709">
    <property type="component" value="Unassembled WGS sequence"/>
</dbReference>
<accession>A0A5C4N7T0</accession>
<evidence type="ECO:0000313" key="3">
    <source>
        <dbReference type="Proteomes" id="UP000305709"/>
    </source>
</evidence>
<organism evidence="2 3">
    <name type="scientific">Rubellimicrobium roseum</name>
    <dbReference type="NCBI Taxonomy" id="687525"/>
    <lineage>
        <taxon>Bacteria</taxon>
        <taxon>Pseudomonadati</taxon>
        <taxon>Pseudomonadota</taxon>
        <taxon>Alphaproteobacteria</taxon>
        <taxon>Rhodobacterales</taxon>
        <taxon>Roseobacteraceae</taxon>
        <taxon>Rubellimicrobium</taxon>
    </lineage>
</organism>
<feature type="compositionally biased region" description="Polar residues" evidence="1">
    <location>
        <begin position="45"/>
        <end position="61"/>
    </location>
</feature>
<evidence type="ECO:0000256" key="1">
    <source>
        <dbReference type="SAM" id="MobiDB-lite"/>
    </source>
</evidence>
<feature type="compositionally biased region" description="Pro residues" evidence="1">
    <location>
        <begin position="1"/>
        <end position="10"/>
    </location>
</feature>
<comment type="caution">
    <text evidence="2">The sequence shown here is derived from an EMBL/GenBank/DDBJ whole genome shotgun (WGS) entry which is preliminary data.</text>
</comment>
<protein>
    <submittedName>
        <fullName evidence="2">Uncharacterized protein</fullName>
    </submittedName>
</protein>
<name>A0A5C4N7T0_9RHOB</name>
<proteinExistence type="predicted"/>